<dbReference type="PANTHER" id="PTHR43300">
    <property type="entry name" value="ACETYLTRANSFERASE"/>
    <property type="match status" value="1"/>
</dbReference>
<dbReference type="Pfam" id="PF17836">
    <property type="entry name" value="PglD_N"/>
    <property type="match status" value="1"/>
</dbReference>
<evidence type="ECO:0000259" key="1">
    <source>
        <dbReference type="Pfam" id="PF17836"/>
    </source>
</evidence>
<proteinExistence type="predicted"/>
<evidence type="ECO:0000313" key="3">
    <source>
        <dbReference type="Proteomes" id="UP001589738"/>
    </source>
</evidence>
<feature type="domain" description="PglD N-terminal" evidence="1">
    <location>
        <begin position="2"/>
        <end position="81"/>
    </location>
</feature>
<dbReference type="NCBIfam" id="TIGR03570">
    <property type="entry name" value="NeuD_NnaD"/>
    <property type="match status" value="1"/>
</dbReference>
<gene>
    <name evidence="2" type="ORF">ACFFHF_12905</name>
</gene>
<dbReference type="CDD" id="cd03360">
    <property type="entry name" value="LbH_AT_putative"/>
    <property type="match status" value="1"/>
</dbReference>
<dbReference type="InterPro" id="IPR020019">
    <property type="entry name" value="AcTrfase_PglD-like"/>
</dbReference>
<protein>
    <submittedName>
        <fullName evidence="2">Acetyltransferase</fullName>
    </submittedName>
</protein>
<evidence type="ECO:0000313" key="2">
    <source>
        <dbReference type="EMBL" id="MFC0476134.1"/>
    </source>
</evidence>
<dbReference type="Gene3D" id="2.160.10.10">
    <property type="entry name" value="Hexapeptide repeat proteins"/>
    <property type="match status" value="1"/>
</dbReference>
<dbReference type="Pfam" id="PF00132">
    <property type="entry name" value="Hexapep"/>
    <property type="match status" value="1"/>
</dbReference>
<dbReference type="InterPro" id="IPR041561">
    <property type="entry name" value="PglD_N"/>
</dbReference>
<dbReference type="RefSeq" id="WP_377058324.1">
    <property type="nucleotide sequence ID" value="NZ_JBHLUU010000091.1"/>
</dbReference>
<organism evidence="2 3">
    <name type="scientific">Robertmurraya beringensis</name>
    <dbReference type="NCBI Taxonomy" id="641660"/>
    <lineage>
        <taxon>Bacteria</taxon>
        <taxon>Bacillati</taxon>
        <taxon>Bacillota</taxon>
        <taxon>Bacilli</taxon>
        <taxon>Bacillales</taxon>
        <taxon>Bacillaceae</taxon>
        <taxon>Robertmurraya</taxon>
    </lineage>
</organism>
<keyword evidence="3" id="KW-1185">Reference proteome</keyword>
<sequence>MKLAVVGTGGHSKVIQDLVRINEENQIIAFLDDKYSSLTFEHSVYNGPIDSAKQLLHFHPDLKFIIAIGRNETRKKIVERLGFNDAFFATLIHPTAWVSPSVTIGVGTVIMPQAVINADSYIGKHTIINTGAIIEHDNQISNFVHVSPKATLTGGVKVGEGVHIGAGASVIPSQEIGEWSIIGAGATVIKFIPPLSTAVGVPAKVIKLQLIEGV</sequence>
<dbReference type="InterPro" id="IPR011004">
    <property type="entry name" value="Trimer_LpxA-like_sf"/>
</dbReference>
<comment type="caution">
    <text evidence="2">The sequence shown here is derived from an EMBL/GenBank/DDBJ whole genome shotgun (WGS) entry which is preliminary data.</text>
</comment>
<dbReference type="SUPFAM" id="SSF51161">
    <property type="entry name" value="Trimeric LpxA-like enzymes"/>
    <property type="match status" value="1"/>
</dbReference>
<dbReference type="PANTHER" id="PTHR43300:SF7">
    <property type="entry name" value="UDP-N-ACETYLBACILLOSAMINE N-ACETYLTRANSFERASE"/>
    <property type="match status" value="1"/>
</dbReference>
<accession>A0ABV6KS28</accession>
<dbReference type="EMBL" id="JBHLUU010000091">
    <property type="protein sequence ID" value="MFC0476134.1"/>
    <property type="molecule type" value="Genomic_DNA"/>
</dbReference>
<dbReference type="InterPro" id="IPR050179">
    <property type="entry name" value="Trans_hexapeptide_repeat"/>
</dbReference>
<dbReference type="Gene3D" id="3.40.50.20">
    <property type="match status" value="1"/>
</dbReference>
<dbReference type="Proteomes" id="UP001589738">
    <property type="component" value="Unassembled WGS sequence"/>
</dbReference>
<reference evidence="2 3" key="1">
    <citation type="submission" date="2024-09" db="EMBL/GenBank/DDBJ databases">
        <authorList>
            <person name="Sun Q."/>
            <person name="Mori K."/>
        </authorList>
    </citation>
    <scope>NUCLEOTIDE SEQUENCE [LARGE SCALE GENOMIC DNA]</scope>
    <source>
        <strain evidence="2 3">CGMCC 1.9126</strain>
    </source>
</reference>
<dbReference type="InterPro" id="IPR001451">
    <property type="entry name" value="Hexapep"/>
</dbReference>
<name>A0ABV6KS28_9BACI</name>